<name>X5H2D2_9RICK</name>
<keyword evidence="14" id="KW-1185">Reference proteome</keyword>
<evidence type="ECO:0000313" key="14">
    <source>
        <dbReference type="Proteomes" id="UP000023762"/>
    </source>
</evidence>
<dbReference type="FunFam" id="1.10.10.410:FF:000001">
    <property type="entry name" value="Aspartyl/glutamyl-tRNA(Asn/Gln) amidotransferase subunit B"/>
    <property type="match status" value="1"/>
</dbReference>
<evidence type="ECO:0000256" key="8">
    <source>
        <dbReference type="ARBA" id="ARBA00024799"/>
    </source>
</evidence>
<dbReference type="InterPro" id="IPR006075">
    <property type="entry name" value="Asn/Gln-tRNA_Trfase_suB/E_cat"/>
</dbReference>
<organism evidence="13 14">
    <name type="scientific">Ehrlichia japonica</name>
    <dbReference type="NCBI Taxonomy" id="391036"/>
    <lineage>
        <taxon>Bacteria</taxon>
        <taxon>Pseudomonadati</taxon>
        <taxon>Pseudomonadota</taxon>
        <taxon>Alphaproteobacteria</taxon>
        <taxon>Rickettsiales</taxon>
        <taxon>Anaplasmataceae</taxon>
        <taxon>Ehrlichia</taxon>
    </lineage>
</organism>
<dbReference type="Proteomes" id="UP000023762">
    <property type="component" value="Chromosome"/>
</dbReference>
<dbReference type="Gene3D" id="1.10.10.410">
    <property type="match status" value="1"/>
</dbReference>
<dbReference type="PANTHER" id="PTHR11659">
    <property type="entry name" value="GLUTAMYL-TRNA GLN AMIDOTRANSFERASE SUBUNIT B MITOCHONDRIAL AND PROKARYOTIC PET112-RELATED"/>
    <property type="match status" value="1"/>
</dbReference>
<dbReference type="EC" id="6.3.5.-" evidence="11"/>
<dbReference type="InterPro" id="IPR003789">
    <property type="entry name" value="Asn/Gln_tRNA_amidoTrase-B-like"/>
</dbReference>
<dbReference type="Gene3D" id="1.10.150.380">
    <property type="entry name" value="GatB domain, N-terminal subdomain"/>
    <property type="match status" value="1"/>
</dbReference>
<dbReference type="GO" id="GO:0050566">
    <property type="term" value="F:asparaginyl-tRNA synthase (glutamine-hydrolyzing) activity"/>
    <property type="evidence" value="ECO:0007669"/>
    <property type="project" value="RHEA"/>
</dbReference>
<keyword evidence="13" id="KW-0808">Transferase</keyword>
<keyword evidence="4 11" id="KW-0436">Ligase</keyword>
<dbReference type="InterPro" id="IPR017958">
    <property type="entry name" value="Gln-tRNA_amidoTrfase_suB_CS"/>
</dbReference>
<dbReference type="RefSeq" id="WP_044195161.1">
    <property type="nucleotide sequence ID" value="NZ_CP007474.1"/>
</dbReference>
<dbReference type="NCBIfam" id="NF004014">
    <property type="entry name" value="PRK05477.1-4"/>
    <property type="match status" value="1"/>
</dbReference>
<dbReference type="eggNOG" id="COG0064">
    <property type="taxonomic scope" value="Bacteria"/>
</dbReference>
<evidence type="ECO:0000313" key="13">
    <source>
        <dbReference type="EMBL" id="AHX04250.1"/>
    </source>
</evidence>
<dbReference type="InterPro" id="IPR017959">
    <property type="entry name" value="Asn/Gln-tRNA_amidoTrfase_suB/E"/>
</dbReference>
<dbReference type="InterPro" id="IPR042114">
    <property type="entry name" value="GatB_C_1"/>
</dbReference>
<keyword evidence="7 11" id="KW-0648">Protein biosynthesis</keyword>
<evidence type="ECO:0000256" key="3">
    <source>
        <dbReference type="ARBA" id="ARBA00016923"/>
    </source>
</evidence>
<dbReference type="InterPro" id="IPR018027">
    <property type="entry name" value="Asn/Gln_amidotransferase"/>
</dbReference>
<dbReference type="STRING" id="391036.EHF_0714"/>
<dbReference type="NCBIfam" id="TIGR00133">
    <property type="entry name" value="gatB"/>
    <property type="match status" value="1"/>
</dbReference>
<keyword evidence="6 11" id="KW-0067">ATP-binding</keyword>
<dbReference type="GO" id="GO:0016740">
    <property type="term" value="F:transferase activity"/>
    <property type="evidence" value="ECO:0007669"/>
    <property type="project" value="UniProtKB-KW"/>
</dbReference>
<comment type="catalytic activity">
    <reaction evidence="10 11">
        <text>L-glutamyl-tRNA(Gln) + L-glutamine + ATP + H2O = L-glutaminyl-tRNA(Gln) + L-glutamate + ADP + phosphate + H(+)</text>
        <dbReference type="Rhea" id="RHEA:17521"/>
        <dbReference type="Rhea" id="RHEA-COMP:9681"/>
        <dbReference type="Rhea" id="RHEA-COMP:9684"/>
        <dbReference type="ChEBI" id="CHEBI:15377"/>
        <dbReference type="ChEBI" id="CHEBI:15378"/>
        <dbReference type="ChEBI" id="CHEBI:29985"/>
        <dbReference type="ChEBI" id="CHEBI:30616"/>
        <dbReference type="ChEBI" id="CHEBI:43474"/>
        <dbReference type="ChEBI" id="CHEBI:58359"/>
        <dbReference type="ChEBI" id="CHEBI:78520"/>
        <dbReference type="ChEBI" id="CHEBI:78521"/>
        <dbReference type="ChEBI" id="CHEBI:456216"/>
    </reaction>
</comment>
<evidence type="ECO:0000256" key="2">
    <source>
        <dbReference type="ARBA" id="ARBA00011123"/>
    </source>
</evidence>
<evidence type="ECO:0000256" key="5">
    <source>
        <dbReference type="ARBA" id="ARBA00022741"/>
    </source>
</evidence>
<dbReference type="GO" id="GO:0050567">
    <property type="term" value="F:glutaminyl-tRNA synthase (glutamine-hydrolyzing) activity"/>
    <property type="evidence" value="ECO:0007669"/>
    <property type="project" value="UniProtKB-UniRule"/>
</dbReference>
<evidence type="ECO:0000256" key="6">
    <source>
        <dbReference type="ARBA" id="ARBA00022840"/>
    </source>
</evidence>
<accession>X5H2D2</accession>
<dbReference type="PROSITE" id="PS01234">
    <property type="entry name" value="GATB"/>
    <property type="match status" value="1"/>
</dbReference>
<dbReference type="InterPro" id="IPR004413">
    <property type="entry name" value="GatB"/>
</dbReference>
<feature type="domain" description="Asn/Gln amidotransferase" evidence="12">
    <location>
        <begin position="333"/>
        <end position="479"/>
    </location>
</feature>
<dbReference type="Pfam" id="PF02934">
    <property type="entry name" value="GatB_N"/>
    <property type="match status" value="1"/>
</dbReference>
<dbReference type="AlphaFoldDB" id="X5H2D2"/>
<dbReference type="InterPro" id="IPR023168">
    <property type="entry name" value="GatB_Yqey_C_2"/>
</dbReference>
<evidence type="ECO:0000256" key="11">
    <source>
        <dbReference type="HAMAP-Rule" id="MF_00121"/>
    </source>
</evidence>
<reference evidence="13 14" key="1">
    <citation type="submission" date="2014-03" db="EMBL/GenBank/DDBJ databases">
        <title>Sequencing and Comparison of Genomes and Transcriptome Profiles of Human Ehrlichiosis Agents.</title>
        <authorList>
            <person name="Lin M."/>
            <person name="Daugherty S.C."/>
            <person name="Nagaraj S."/>
            <person name="Cheng Z."/>
            <person name="Xiong Q."/>
            <person name="Lin F.-Y."/>
            <person name="Sengamalay N."/>
            <person name="Ott S."/>
            <person name="Godinez A."/>
            <person name="Tallon L.J."/>
            <person name="Sadzewicz L."/>
            <person name="Fraser C.M."/>
            <person name="Dunning Hotopp J.C."/>
            <person name="Rikihisa Y."/>
        </authorList>
    </citation>
    <scope>NUCLEOTIDE SEQUENCE [LARGE SCALE GENOMIC DNA]</scope>
    <source>
        <strain evidence="13 14">HF</strain>
    </source>
</reference>
<dbReference type="EMBL" id="CP007474">
    <property type="protein sequence ID" value="AHX04250.1"/>
    <property type="molecule type" value="Genomic_DNA"/>
</dbReference>
<dbReference type="GO" id="GO:0006412">
    <property type="term" value="P:translation"/>
    <property type="evidence" value="ECO:0007669"/>
    <property type="project" value="UniProtKB-UniRule"/>
</dbReference>
<dbReference type="Pfam" id="PF02637">
    <property type="entry name" value="GatB_Yqey"/>
    <property type="match status" value="1"/>
</dbReference>
<comment type="similarity">
    <text evidence="1 11">Belongs to the GatB/GatE family. GatB subfamily.</text>
</comment>
<dbReference type="SUPFAM" id="SSF89095">
    <property type="entry name" value="GatB/YqeY motif"/>
    <property type="match status" value="1"/>
</dbReference>
<dbReference type="GO" id="GO:0070681">
    <property type="term" value="P:glutaminyl-tRNAGln biosynthesis via transamidation"/>
    <property type="evidence" value="ECO:0007669"/>
    <property type="project" value="TreeGrafter"/>
</dbReference>
<proteinExistence type="inferred from homology"/>
<evidence type="ECO:0000256" key="10">
    <source>
        <dbReference type="ARBA" id="ARBA00047913"/>
    </source>
</evidence>
<evidence type="ECO:0000256" key="1">
    <source>
        <dbReference type="ARBA" id="ARBA00005306"/>
    </source>
</evidence>
<comment type="subunit">
    <text evidence="2 11">Heterotrimer of A, B and C subunits.</text>
</comment>
<dbReference type="InterPro" id="IPR014746">
    <property type="entry name" value="Gln_synth/guanido_kin_cat_dom"/>
</dbReference>
<gene>
    <name evidence="11 13" type="primary">gatB</name>
    <name evidence="13" type="ORF">EHF_0714</name>
</gene>
<sequence length="482" mass="54725">MRIIKGNRCDWEVVIGLEVHAQVISNSKLFSSASAKTYDALPNTQVSLFDVAMPGMLPVLNEYCIYQAVKTGIALSCQINKYSAFDRKNYFYPDLPSGYQITQFYYPIATQGKIVLEDHDMKEVRIARIHLEQDAGKSIHESNKTYLDFNRVGIALMEIVSEPDLRSAEEVAEYLKKLRMILRFIETCDGDMEKGSLRCDANVSVKPVGSSELGVRSEIKNLNSIRYVMQAIEYEANKQVNALENGEILTQNTLLFDVGLGQTRVIRTKEDAHDYRYFPDPDLFPLKIDDQYINHVKSSLPELPVQKRDRYISDFNLSKYDAGILSSDKDVAIYFERVVEKHDAKLAASWITGELFSRLNKLGITINESSVKAEHLIQLLDLMVDNTISWKIAKQVFDMMFESGKSPALIVNEYGLRQLSDTNALSAVVEKVLKDNTSKVEEYKQGKEKLFGYFVGQVMKETQGKANPDIVNSIIKQQLENK</sequence>
<comment type="function">
    <text evidence="8 11">Allows the formation of correctly charged Asn-tRNA(Asn) or Gln-tRNA(Gln) through the transamidation of misacylated Asp-tRNA(Asn) or Glu-tRNA(Gln) in organisms which lack either or both of asparaginyl-tRNA or glutaminyl-tRNA synthetases. The reaction takes place in the presence of glutamine and ATP through an activated phospho-Asp-tRNA(Asn) or phospho-Glu-tRNA(Gln).</text>
</comment>
<dbReference type="NCBIfam" id="NF004012">
    <property type="entry name" value="PRK05477.1-2"/>
    <property type="match status" value="1"/>
</dbReference>
<evidence type="ECO:0000256" key="7">
    <source>
        <dbReference type="ARBA" id="ARBA00022917"/>
    </source>
</evidence>
<evidence type="ECO:0000256" key="4">
    <source>
        <dbReference type="ARBA" id="ARBA00022598"/>
    </source>
</evidence>
<dbReference type="NCBIfam" id="NF004015">
    <property type="entry name" value="PRK05477.1-5"/>
    <property type="match status" value="1"/>
</dbReference>
<dbReference type="SMART" id="SM00845">
    <property type="entry name" value="GatB_Yqey"/>
    <property type="match status" value="1"/>
</dbReference>
<dbReference type="HOGENOM" id="CLU_019240_0_0_5"/>
<dbReference type="OrthoDB" id="9804078at2"/>
<dbReference type="SUPFAM" id="SSF55931">
    <property type="entry name" value="Glutamine synthetase/guanido kinase"/>
    <property type="match status" value="1"/>
</dbReference>
<protein>
    <recommendedName>
        <fullName evidence="3 11">Aspartyl/glutamyl-tRNA(Asn/Gln) amidotransferase subunit B</fullName>
        <shortName evidence="11">Asp/Glu-ADT subunit B</shortName>
        <ecNumber evidence="11">6.3.5.-</ecNumber>
    </recommendedName>
</protein>
<dbReference type="KEGG" id="ehh:EHF_0714"/>
<keyword evidence="5 11" id="KW-0547">Nucleotide-binding</keyword>
<dbReference type="HAMAP" id="MF_00121">
    <property type="entry name" value="GatB"/>
    <property type="match status" value="1"/>
</dbReference>
<comment type="catalytic activity">
    <reaction evidence="9 11">
        <text>L-aspartyl-tRNA(Asn) + L-glutamine + ATP + H2O = L-asparaginyl-tRNA(Asn) + L-glutamate + ADP + phosphate + 2 H(+)</text>
        <dbReference type="Rhea" id="RHEA:14513"/>
        <dbReference type="Rhea" id="RHEA-COMP:9674"/>
        <dbReference type="Rhea" id="RHEA-COMP:9677"/>
        <dbReference type="ChEBI" id="CHEBI:15377"/>
        <dbReference type="ChEBI" id="CHEBI:15378"/>
        <dbReference type="ChEBI" id="CHEBI:29985"/>
        <dbReference type="ChEBI" id="CHEBI:30616"/>
        <dbReference type="ChEBI" id="CHEBI:43474"/>
        <dbReference type="ChEBI" id="CHEBI:58359"/>
        <dbReference type="ChEBI" id="CHEBI:78515"/>
        <dbReference type="ChEBI" id="CHEBI:78516"/>
        <dbReference type="ChEBI" id="CHEBI:456216"/>
    </reaction>
</comment>
<dbReference type="GO" id="GO:0005524">
    <property type="term" value="F:ATP binding"/>
    <property type="evidence" value="ECO:0007669"/>
    <property type="project" value="UniProtKB-KW"/>
</dbReference>
<dbReference type="PANTHER" id="PTHR11659:SF0">
    <property type="entry name" value="GLUTAMYL-TRNA(GLN) AMIDOTRANSFERASE SUBUNIT B, MITOCHONDRIAL"/>
    <property type="match status" value="1"/>
</dbReference>
<dbReference type="FunFam" id="1.10.150.380:FF:000001">
    <property type="entry name" value="Aspartyl/glutamyl-tRNA(Asn/Gln) amidotransferase subunit B"/>
    <property type="match status" value="1"/>
</dbReference>
<evidence type="ECO:0000259" key="12">
    <source>
        <dbReference type="SMART" id="SM00845"/>
    </source>
</evidence>
<evidence type="ECO:0000256" key="9">
    <source>
        <dbReference type="ARBA" id="ARBA00047380"/>
    </source>
</evidence>